<gene>
    <name evidence="2" type="ORF">DES35_101911</name>
</gene>
<dbReference type="EMBL" id="QPJS01000001">
    <property type="protein sequence ID" value="RCX05623.1"/>
    <property type="molecule type" value="Genomic_DNA"/>
</dbReference>
<name>A0A369A900_9FLAO</name>
<comment type="caution">
    <text evidence="2">The sequence shown here is derived from an EMBL/GenBank/DDBJ whole genome shotgun (WGS) entry which is preliminary data.</text>
</comment>
<dbReference type="NCBIfam" id="NF046080">
    <property type="entry name" value="PID_CTERM"/>
    <property type="match status" value="1"/>
</dbReference>
<evidence type="ECO:0000313" key="3">
    <source>
        <dbReference type="Proteomes" id="UP000253517"/>
    </source>
</evidence>
<keyword evidence="1" id="KW-0812">Transmembrane</keyword>
<dbReference type="AlphaFoldDB" id="A0A369A900"/>
<evidence type="ECO:0000313" key="2">
    <source>
        <dbReference type="EMBL" id="RCX05623.1"/>
    </source>
</evidence>
<protein>
    <recommendedName>
        <fullName evidence="4">Secreted protein with PEP-CTERM sorting signal</fullName>
    </recommendedName>
</protein>
<evidence type="ECO:0008006" key="4">
    <source>
        <dbReference type="Google" id="ProtNLM"/>
    </source>
</evidence>
<reference evidence="2 3" key="1">
    <citation type="submission" date="2018-07" db="EMBL/GenBank/DDBJ databases">
        <title>Genomic Encyclopedia of Type Strains, Phase IV (KMG-IV): sequencing the most valuable type-strain genomes for metagenomic binning, comparative biology and taxonomic classification.</title>
        <authorList>
            <person name="Goeker M."/>
        </authorList>
    </citation>
    <scope>NUCLEOTIDE SEQUENCE [LARGE SCALE GENOMIC DNA]</scope>
    <source>
        <strain evidence="2 3">DSM 21410</strain>
    </source>
</reference>
<dbReference type="RefSeq" id="WP_170125696.1">
    <property type="nucleotide sequence ID" value="NZ_BHZF01000001.1"/>
</dbReference>
<proteinExistence type="predicted"/>
<dbReference type="InterPro" id="IPR058207">
    <property type="entry name" value="PID_CTERM"/>
</dbReference>
<feature type="transmembrane region" description="Helical" evidence="1">
    <location>
        <begin position="29"/>
        <end position="47"/>
    </location>
</feature>
<evidence type="ECO:0000256" key="1">
    <source>
        <dbReference type="SAM" id="Phobius"/>
    </source>
</evidence>
<organism evidence="2 3">
    <name type="scientific">Schleiferia thermophila</name>
    <dbReference type="NCBI Taxonomy" id="884107"/>
    <lineage>
        <taxon>Bacteria</taxon>
        <taxon>Pseudomonadati</taxon>
        <taxon>Bacteroidota</taxon>
        <taxon>Flavobacteriia</taxon>
        <taxon>Flavobacteriales</taxon>
        <taxon>Schleiferiaceae</taxon>
        <taxon>Schleiferia</taxon>
    </lineage>
</organism>
<keyword evidence="1" id="KW-1133">Transmembrane helix</keyword>
<accession>A0A369A900</accession>
<keyword evidence="1" id="KW-0472">Membrane</keyword>
<sequence>MKKQITTLFILLLVHELMAQPGMPNNPTPIDGGLGLLIAAGIAYGVIHKYNRKTER</sequence>
<dbReference type="Proteomes" id="UP000253517">
    <property type="component" value="Unassembled WGS sequence"/>
</dbReference>
<keyword evidence="3" id="KW-1185">Reference proteome</keyword>